<evidence type="ECO:0000313" key="7">
    <source>
        <dbReference type="EMBL" id="MCO5782099.1"/>
    </source>
</evidence>
<gene>
    <name evidence="7" type="ORF">LOD26_12290</name>
</gene>
<evidence type="ECO:0000313" key="8">
    <source>
        <dbReference type="Proteomes" id="UP001139290"/>
    </source>
</evidence>
<dbReference type="PANTHER" id="PTHR33420">
    <property type="entry name" value="FIMBRIAL SUBUNIT ELFA-RELATED"/>
    <property type="match status" value="1"/>
</dbReference>
<feature type="chain" id="PRO_5045602284" evidence="5">
    <location>
        <begin position="24"/>
        <end position="196"/>
    </location>
</feature>
<accession>A0ABT1BAA0</accession>
<feature type="signal peptide" evidence="5">
    <location>
        <begin position="1"/>
        <end position="23"/>
    </location>
</feature>
<dbReference type="Pfam" id="PF00419">
    <property type="entry name" value="Fimbrial"/>
    <property type="match status" value="1"/>
</dbReference>
<evidence type="ECO:0000259" key="6">
    <source>
        <dbReference type="Pfam" id="PF00419"/>
    </source>
</evidence>
<dbReference type="InterPro" id="IPR000259">
    <property type="entry name" value="Adhesion_dom_fimbrial"/>
</dbReference>
<reference evidence="7" key="1">
    <citation type="submission" date="2021-11" db="EMBL/GenBank/DDBJ databases">
        <title>Citrobacter meridianamericanus sp. nov. isolated from soil.</title>
        <authorList>
            <person name="Furlan J.P.R."/>
            <person name="Stehling E.G."/>
        </authorList>
    </citation>
    <scope>NUCLEOTIDE SEQUENCE</scope>
    <source>
        <strain evidence="7">BR102</strain>
    </source>
</reference>
<dbReference type="Proteomes" id="UP001139290">
    <property type="component" value="Unassembled WGS sequence"/>
</dbReference>
<comment type="caution">
    <text evidence="7">The sequence shown here is derived from an EMBL/GenBank/DDBJ whole genome shotgun (WGS) entry which is preliminary data.</text>
</comment>
<evidence type="ECO:0000256" key="3">
    <source>
        <dbReference type="ARBA" id="ARBA00022729"/>
    </source>
</evidence>
<evidence type="ECO:0000256" key="5">
    <source>
        <dbReference type="SAM" id="SignalP"/>
    </source>
</evidence>
<evidence type="ECO:0000256" key="4">
    <source>
        <dbReference type="ARBA" id="ARBA00023263"/>
    </source>
</evidence>
<keyword evidence="3 5" id="KW-0732">Signal</keyword>
<feature type="domain" description="Fimbrial-type adhesion" evidence="6">
    <location>
        <begin position="34"/>
        <end position="195"/>
    </location>
</feature>
<proteinExistence type="inferred from homology"/>
<protein>
    <submittedName>
        <fullName evidence="7">Fimbrial protein</fullName>
    </submittedName>
</protein>
<keyword evidence="8" id="KW-1185">Reference proteome</keyword>
<comment type="similarity">
    <text evidence="2">Belongs to the fimbrial protein family.</text>
</comment>
<dbReference type="SUPFAM" id="SSF49401">
    <property type="entry name" value="Bacterial adhesins"/>
    <property type="match status" value="1"/>
</dbReference>
<sequence>MKKKIIALSVAFSAALLSASALAALDGGQVDFAGLVSDNTCAPHVNGGSQDGQVQLKTAKTADITANPGVSDTTPGVMPERFYITVDCGAATSNTKANLSMASTFFSNANGTLNNDKAIINPASGVNLAIHMVDSSGAAVAYKQVKVNNPADTHQVAFKSGIATFNFVASYVRQASAVPVTPGYVKSNTAYTLTYE</sequence>
<name>A0ABT1BAA0_9ENTR</name>
<organism evidence="7 8">
    <name type="scientific">Citrobacter meridianamericanus</name>
    <dbReference type="NCBI Taxonomy" id="2894201"/>
    <lineage>
        <taxon>Bacteria</taxon>
        <taxon>Pseudomonadati</taxon>
        <taxon>Pseudomonadota</taxon>
        <taxon>Gammaproteobacteria</taxon>
        <taxon>Enterobacterales</taxon>
        <taxon>Enterobacteriaceae</taxon>
        <taxon>Citrobacter</taxon>
    </lineage>
</organism>
<comment type="subcellular location">
    <subcellularLocation>
        <location evidence="1">Fimbrium</location>
    </subcellularLocation>
</comment>
<dbReference type="RefSeq" id="WP_151224571.1">
    <property type="nucleotide sequence ID" value="NZ_CP101051.1"/>
</dbReference>
<keyword evidence="4" id="KW-0281">Fimbrium</keyword>
<dbReference type="PANTHER" id="PTHR33420:SF3">
    <property type="entry name" value="FIMBRIAL SUBUNIT ELFA"/>
    <property type="match status" value="1"/>
</dbReference>
<dbReference type="EMBL" id="JAJJVQ010000004">
    <property type="protein sequence ID" value="MCO5782099.1"/>
    <property type="molecule type" value="Genomic_DNA"/>
</dbReference>
<dbReference type="InterPro" id="IPR036937">
    <property type="entry name" value="Adhesion_dom_fimbrial_sf"/>
</dbReference>
<dbReference type="Gene3D" id="2.60.40.1090">
    <property type="entry name" value="Fimbrial-type adhesion domain"/>
    <property type="match status" value="1"/>
</dbReference>
<dbReference type="InterPro" id="IPR050263">
    <property type="entry name" value="Bact_Fimbrial_Adh_Pro"/>
</dbReference>
<evidence type="ECO:0000256" key="2">
    <source>
        <dbReference type="ARBA" id="ARBA00006671"/>
    </source>
</evidence>
<evidence type="ECO:0000256" key="1">
    <source>
        <dbReference type="ARBA" id="ARBA00004561"/>
    </source>
</evidence>
<dbReference type="InterPro" id="IPR008966">
    <property type="entry name" value="Adhesion_dom_sf"/>
</dbReference>